<dbReference type="EMBL" id="BMAW01041975">
    <property type="protein sequence ID" value="GFS31748.1"/>
    <property type="molecule type" value="Genomic_DNA"/>
</dbReference>
<protein>
    <submittedName>
        <fullName evidence="1">Uncharacterized protein</fullName>
    </submittedName>
</protein>
<evidence type="ECO:0000313" key="2">
    <source>
        <dbReference type="Proteomes" id="UP000887013"/>
    </source>
</evidence>
<evidence type="ECO:0000313" key="1">
    <source>
        <dbReference type="EMBL" id="GFS31748.1"/>
    </source>
</evidence>
<dbReference type="Proteomes" id="UP000887013">
    <property type="component" value="Unassembled WGS sequence"/>
</dbReference>
<keyword evidence="2" id="KW-1185">Reference proteome</keyword>
<organism evidence="1 2">
    <name type="scientific">Nephila pilipes</name>
    <name type="common">Giant wood spider</name>
    <name type="synonym">Nephila maculata</name>
    <dbReference type="NCBI Taxonomy" id="299642"/>
    <lineage>
        <taxon>Eukaryota</taxon>
        <taxon>Metazoa</taxon>
        <taxon>Ecdysozoa</taxon>
        <taxon>Arthropoda</taxon>
        <taxon>Chelicerata</taxon>
        <taxon>Arachnida</taxon>
        <taxon>Araneae</taxon>
        <taxon>Araneomorphae</taxon>
        <taxon>Entelegynae</taxon>
        <taxon>Araneoidea</taxon>
        <taxon>Nephilidae</taxon>
        <taxon>Nephila</taxon>
    </lineage>
</organism>
<dbReference type="AlphaFoldDB" id="A0A8X6I609"/>
<reference evidence="1" key="1">
    <citation type="submission" date="2020-08" db="EMBL/GenBank/DDBJ databases">
        <title>Multicomponent nature underlies the extraordinary mechanical properties of spider dragline silk.</title>
        <authorList>
            <person name="Kono N."/>
            <person name="Nakamura H."/>
            <person name="Mori M."/>
            <person name="Yoshida Y."/>
            <person name="Ohtoshi R."/>
            <person name="Malay A.D."/>
            <person name="Moran D.A.P."/>
            <person name="Tomita M."/>
            <person name="Numata K."/>
            <person name="Arakawa K."/>
        </authorList>
    </citation>
    <scope>NUCLEOTIDE SEQUENCE</scope>
</reference>
<accession>A0A8X6I609</accession>
<comment type="caution">
    <text evidence="1">The sequence shown here is derived from an EMBL/GenBank/DDBJ whole genome shotgun (WGS) entry which is preliminary data.</text>
</comment>
<sequence>MMKRRLPSSRRWRHLMEGVGGKRTPYGVLPASAKWLRRDGFPLKSYRPVQRQRLVRFSFRKILPVSERGTHDTLREPAIAYDMRRSCRSCRLIEGAIVPQLV</sequence>
<proteinExistence type="predicted"/>
<gene>
    <name evidence="1" type="ORF">NPIL_690191</name>
</gene>
<name>A0A8X6I609_NEPPI</name>